<dbReference type="HOGENOM" id="CLU_010194_1_0_1"/>
<dbReference type="InterPro" id="IPR002347">
    <property type="entry name" value="SDR_fam"/>
</dbReference>
<protein>
    <submittedName>
        <fullName evidence="3">Uncharacterized protein</fullName>
    </submittedName>
</protein>
<dbReference type="STRING" id="913774.A0A0C3DN23"/>
<dbReference type="FunFam" id="3.40.50.720:FF:000084">
    <property type="entry name" value="Short-chain dehydrogenase reductase"/>
    <property type="match status" value="1"/>
</dbReference>
<keyword evidence="4" id="KW-1185">Reference proteome</keyword>
<accession>A0A0C3DN23</accession>
<dbReference type="GO" id="GO:0009688">
    <property type="term" value="P:abscisic acid biosynthetic process"/>
    <property type="evidence" value="ECO:0007669"/>
    <property type="project" value="UniProtKB-ARBA"/>
</dbReference>
<dbReference type="InterPro" id="IPR036291">
    <property type="entry name" value="NAD(P)-bd_dom_sf"/>
</dbReference>
<dbReference type="SUPFAM" id="SSF51735">
    <property type="entry name" value="NAD(P)-binding Rossmann-fold domains"/>
    <property type="match status" value="1"/>
</dbReference>
<dbReference type="PROSITE" id="PS00061">
    <property type="entry name" value="ADH_SHORT"/>
    <property type="match status" value="1"/>
</dbReference>
<reference evidence="3 4" key="1">
    <citation type="submission" date="2014-04" db="EMBL/GenBank/DDBJ databases">
        <authorList>
            <consortium name="DOE Joint Genome Institute"/>
            <person name="Kuo A."/>
            <person name="Martino E."/>
            <person name="Perotto S."/>
            <person name="Kohler A."/>
            <person name="Nagy L.G."/>
            <person name="Floudas D."/>
            <person name="Copeland A."/>
            <person name="Barry K.W."/>
            <person name="Cichocki N."/>
            <person name="Veneault-Fourrey C."/>
            <person name="LaButti K."/>
            <person name="Lindquist E.A."/>
            <person name="Lipzen A."/>
            <person name="Lundell T."/>
            <person name="Morin E."/>
            <person name="Murat C."/>
            <person name="Sun H."/>
            <person name="Tunlid A."/>
            <person name="Henrissat B."/>
            <person name="Grigoriev I.V."/>
            <person name="Hibbett D.S."/>
            <person name="Martin F."/>
            <person name="Nordberg H.P."/>
            <person name="Cantor M.N."/>
            <person name="Hua S.X."/>
        </authorList>
    </citation>
    <scope>NUCLEOTIDE SEQUENCE [LARGE SCALE GENOMIC DNA]</scope>
    <source>
        <strain evidence="3 4">Zn</strain>
    </source>
</reference>
<dbReference type="AlphaFoldDB" id="A0A0C3DN23"/>
<dbReference type="EMBL" id="KN832873">
    <property type="protein sequence ID" value="KIN03433.1"/>
    <property type="molecule type" value="Genomic_DNA"/>
</dbReference>
<dbReference type="OrthoDB" id="1669814at2759"/>
<dbReference type="PANTHER" id="PTHR42760:SF45">
    <property type="entry name" value="SHORT CHAIN DEHYDROGENASE_REDUCTASE FAMILY PROTEIN, PUTATIVE (AFU_ORTHOLOGUE AFUA_3G09150)-RELATED"/>
    <property type="match status" value="1"/>
</dbReference>
<dbReference type="InParanoid" id="A0A0C3DN23"/>
<dbReference type="Proteomes" id="UP000054321">
    <property type="component" value="Unassembled WGS sequence"/>
</dbReference>
<keyword evidence="2" id="KW-0521">NADP</keyword>
<dbReference type="PANTHER" id="PTHR42760">
    <property type="entry name" value="SHORT-CHAIN DEHYDROGENASES/REDUCTASES FAMILY MEMBER"/>
    <property type="match status" value="1"/>
</dbReference>
<reference evidence="4" key="2">
    <citation type="submission" date="2015-01" db="EMBL/GenBank/DDBJ databases">
        <title>Evolutionary Origins and Diversification of the Mycorrhizal Mutualists.</title>
        <authorList>
            <consortium name="DOE Joint Genome Institute"/>
            <consortium name="Mycorrhizal Genomics Consortium"/>
            <person name="Kohler A."/>
            <person name="Kuo A."/>
            <person name="Nagy L.G."/>
            <person name="Floudas D."/>
            <person name="Copeland A."/>
            <person name="Barry K.W."/>
            <person name="Cichocki N."/>
            <person name="Veneault-Fourrey C."/>
            <person name="LaButti K."/>
            <person name="Lindquist E.A."/>
            <person name="Lipzen A."/>
            <person name="Lundell T."/>
            <person name="Morin E."/>
            <person name="Murat C."/>
            <person name="Riley R."/>
            <person name="Ohm R."/>
            <person name="Sun H."/>
            <person name="Tunlid A."/>
            <person name="Henrissat B."/>
            <person name="Grigoriev I.V."/>
            <person name="Hibbett D.S."/>
            <person name="Martin F."/>
        </authorList>
    </citation>
    <scope>NUCLEOTIDE SEQUENCE [LARGE SCALE GENOMIC DNA]</scope>
    <source>
        <strain evidence="4">Zn</strain>
    </source>
</reference>
<organism evidence="3 4">
    <name type="scientific">Oidiodendron maius (strain Zn)</name>
    <dbReference type="NCBI Taxonomy" id="913774"/>
    <lineage>
        <taxon>Eukaryota</taxon>
        <taxon>Fungi</taxon>
        <taxon>Dikarya</taxon>
        <taxon>Ascomycota</taxon>
        <taxon>Pezizomycotina</taxon>
        <taxon>Leotiomycetes</taxon>
        <taxon>Leotiomycetes incertae sedis</taxon>
        <taxon>Myxotrichaceae</taxon>
        <taxon>Oidiodendron</taxon>
    </lineage>
</organism>
<comment type="similarity">
    <text evidence="1">Belongs to the short-chain dehydrogenases/reductases (SDR) family.</text>
</comment>
<dbReference type="Pfam" id="PF13561">
    <property type="entry name" value="adh_short_C2"/>
    <property type="match status" value="1"/>
</dbReference>
<evidence type="ECO:0000256" key="1">
    <source>
        <dbReference type="ARBA" id="ARBA00006484"/>
    </source>
</evidence>
<evidence type="ECO:0000313" key="4">
    <source>
        <dbReference type="Proteomes" id="UP000054321"/>
    </source>
</evidence>
<evidence type="ECO:0000256" key="2">
    <source>
        <dbReference type="ARBA" id="ARBA00022857"/>
    </source>
</evidence>
<dbReference type="GO" id="GO:0048038">
    <property type="term" value="F:quinone binding"/>
    <property type="evidence" value="ECO:0007669"/>
    <property type="project" value="TreeGrafter"/>
</dbReference>
<dbReference type="GO" id="GO:0006633">
    <property type="term" value="P:fatty acid biosynthetic process"/>
    <property type="evidence" value="ECO:0007669"/>
    <property type="project" value="TreeGrafter"/>
</dbReference>
<sequence length="261" mass="26616">MSLKGKVIAISGASSGIGLEASRECLAQGAKISICSRNPDNLAKGLAELTATFPKENILSTVVDVADSTAVASWIEITVAHFGRLDGAVNNAGIGPEGGVVTPLMTMSNEAWDTMIRTNLSGVFYAMRAEINAMLKNKADANGSTGSIVNISSLGGTRGFPGASNYCATKWGVIGLAKTVAREMGTYGIRANAVCPGIIDTPMVEGTVGDLSEGLRSVAETSSLGRMGAAAECAGIIAFLLSDKASYVTGSFHMVDGGASA</sequence>
<dbReference type="InterPro" id="IPR020904">
    <property type="entry name" value="Sc_DH/Rdtase_CS"/>
</dbReference>
<dbReference type="Gene3D" id="3.40.50.720">
    <property type="entry name" value="NAD(P)-binding Rossmann-like Domain"/>
    <property type="match status" value="1"/>
</dbReference>
<name>A0A0C3DN23_OIDMZ</name>
<proteinExistence type="inferred from homology"/>
<dbReference type="PRINTS" id="PR00081">
    <property type="entry name" value="GDHRDH"/>
</dbReference>
<evidence type="ECO:0000313" key="3">
    <source>
        <dbReference type="EMBL" id="KIN03433.1"/>
    </source>
</evidence>
<gene>
    <name evidence="3" type="ORF">OIDMADRAFT_118017</name>
</gene>
<dbReference type="GO" id="GO:0016616">
    <property type="term" value="F:oxidoreductase activity, acting on the CH-OH group of donors, NAD or NADP as acceptor"/>
    <property type="evidence" value="ECO:0007669"/>
    <property type="project" value="TreeGrafter"/>
</dbReference>
<dbReference type="PRINTS" id="PR00080">
    <property type="entry name" value="SDRFAMILY"/>
</dbReference>